<name>A0A2N0S7E4_9GLOM</name>
<evidence type="ECO:0000313" key="4">
    <source>
        <dbReference type="Proteomes" id="UP000232688"/>
    </source>
</evidence>
<dbReference type="PANTHER" id="PTHR44329">
    <property type="entry name" value="SERINE/THREONINE-PROTEIN KINASE TNNI3K-RELATED"/>
    <property type="match status" value="1"/>
</dbReference>
<evidence type="ECO:0000256" key="1">
    <source>
        <dbReference type="PROSITE-ProRule" id="PRU10141"/>
    </source>
</evidence>
<feature type="domain" description="Protein kinase" evidence="2">
    <location>
        <begin position="27"/>
        <end position="298"/>
    </location>
</feature>
<dbReference type="PRINTS" id="PR00109">
    <property type="entry name" value="TYRKINASE"/>
</dbReference>
<dbReference type="Pfam" id="PF00069">
    <property type="entry name" value="Pkinase"/>
    <property type="match status" value="1"/>
</dbReference>
<dbReference type="PROSITE" id="PS00107">
    <property type="entry name" value="PROTEIN_KINASE_ATP"/>
    <property type="match status" value="1"/>
</dbReference>
<dbReference type="InterPro" id="IPR000719">
    <property type="entry name" value="Prot_kinase_dom"/>
</dbReference>
<keyword evidence="3" id="KW-0418">Kinase</keyword>
<feature type="binding site" evidence="1">
    <location>
        <position position="57"/>
    </location>
    <ligand>
        <name>ATP</name>
        <dbReference type="ChEBI" id="CHEBI:30616"/>
    </ligand>
</feature>
<dbReference type="AlphaFoldDB" id="A0A2N0S7E4"/>
<keyword evidence="3" id="KW-0808">Transferase</keyword>
<dbReference type="InterPro" id="IPR001245">
    <property type="entry name" value="Ser-Thr/Tyr_kinase_cat_dom"/>
</dbReference>
<dbReference type="InterPro" id="IPR011009">
    <property type="entry name" value="Kinase-like_dom_sf"/>
</dbReference>
<dbReference type="InterPro" id="IPR051681">
    <property type="entry name" value="Ser/Thr_Kinases-Pseudokinases"/>
</dbReference>
<keyword evidence="1" id="KW-0547">Nucleotide-binding</keyword>
<proteinExistence type="predicted"/>
<dbReference type="Gene3D" id="1.10.510.10">
    <property type="entry name" value="Transferase(Phosphotransferase) domain 1"/>
    <property type="match status" value="2"/>
</dbReference>
<dbReference type="VEuPathDB" id="FungiDB:FUN_000575"/>
<dbReference type="VEuPathDB" id="FungiDB:RhiirFUN_017990"/>
<gene>
    <name evidence="3" type="ORF">RhiirA1_453474</name>
</gene>
<protein>
    <submittedName>
        <fullName evidence="3">Kinase-like protein</fullName>
    </submittedName>
</protein>
<dbReference type="EMBL" id="LLXH01000164">
    <property type="protein sequence ID" value="PKC71486.1"/>
    <property type="molecule type" value="Genomic_DNA"/>
</dbReference>
<accession>A0A2N0S7E4</accession>
<sequence>MDSSNSIEDWYQTFIKIYGIKEITENFGKKERIGSGGTSLVYKTKCESLKGIVVAIKEVNIIPDDYKNSSQKTFRTELKIYNRNIDNERIILFYGINRNVEDNLYYLVLEYANQGNLREFINTKNCNENGFEWRERVRLATQIAEGLCYLHDELNIAHRDLHTKNILVNDGDIKISDFGLSKNLDSIDTSDNKIVGIIPFIDPQKLNDKDFKLDKSSDIYSLGVVLWEISSCREPFLGEDFMFLPLKICHNLREKAIKGTPMEYKQIYTNCWQLEPKNRPSISDVLTRLKSVSLDSVFEGDDENPIKYLLPPPPFDTSNHFTSEYSSNLSSLYIPDDTNISIKKDISSSTSSFSTNNTVCKRCGQQVDNFWCPICEAQIFEKNFPNWTSRDKDLDELIRNSQLNAKKHDNYFEWVEYDRFEDVKYLIQGSYCKIYKATWRDGIREKWDYESRQWVRTEPVQIILREFRFESTIKNLKLHLEIKNVICCYGFTLNPETNRYYMILKYANYGNFRQYIWKKFPFRWRKRLSILRKIVEGLSNIHEANYIHRDLYPGNILIHEDWEDNIEIYISELDSCANLNSEIEQQQYGNLPYIAPEVIRENGNLTSIKSDIYSIGIIMWELASGDEPYSDYEIDNENKLIRDIINGVRPNDVIGIPECYHELMQKCLDPDPKNRPTTQELLKELHTFTTAPLDRQFECQQQPHGTRPDQLSKTKVKKTIDVITSSSGTISFRFTNKLLNDYKI</sequence>
<dbReference type="SUPFAM" id="SSF56112">
    <property type="entry name" value="Protein kinase-like (PK-like)"/>
    <property type="match status" value="2"/>
</dbReference>
<dbReference type="GO" id="GO:0004674">
    <property type="term" value="F:protein serine/threonine kinase activity"/>
    <property type="evidence" value="ECO:0007669"/>
    <property type="project" value="TreeGrafter"/>
</dbReference>
<dbReference type="GO" id="GO:0005524">
    <property type="term" value="F:ATP binding"/>
    <property type="evidence" value="ECO:0007669"/>
    <property type="project" value="UniProtKB-UniRule"/>
</dbReference>
<dbReference type="Pfam" id="PF07714">
    <property type="entry name" value="PK_Tyr_Ser-Thr"/>
    <property type="match status" value="1"/>
</dbReference>
<reference evidence="3 4" key="1">
    <citation type="submission" date="2017-10" db="EMBL/GenBank/DDBJ databases">
        <title>Extensive intraspecific genome diversity in a model arbuscular mycorrhizal fungus.</title>
        <authorList>
            <person name="Chen E.C.H."/>
            <person name="Morin E."/>
            <person name="Baudet D."/>
            <person name="Noel J."/>
            <person name="Ndikumana S."/>
            <person name="Charron P."/>
            <person name="St-Onge C."/>
            <person name="Giorgi J."/>
            <person name="Grigoriev I.V."/>
            <person name="Roux C."/>
            <person name="Martin F.M."/>
            <person name="Corradi N."/>
        </authorList>
    </citation>
    <scope>NUCLEOTIDE SEQUENCE [LARGE SCALE GENOMIC DNA]</scope>
    <source>
        <strain evidence="3 4">A1</strain>
    </source>
</reference>
<dbReference type="VEuPathDB" id="FungiDB:RhiirA1_453474"/>
<evidence type="ECO:0000259" key="2">
    <source>
        <dbReference type="PROSITE" id="PS50011"/>
    </source>
</evidence>
<dbReference type="InterPro" id="IPR017441">
    <property type="entry name" value="Protein_kinase_ATP_BS"/>
</dbReference>
<organism evidence="3 4">
    <name type="scientific">Rhizophagus irregularis</name>
    <dbReference type="NCBI Taxonomy" id="588596"/>
    <lineage>
        <taxon>Eukaryota</taxon>
        <taxon>Fungi</taxon>
        <taxon>Fungi incertae sedis</taxon>
        <taxon>Mucoromycota</taxon>
        <taxon>Glomeromycotina</taxon>
        <taxon>Glomeromycetes</taxon>
        <taxon>Glomerales</taxon>
        <taxon>Glomeraceae</taxon>
        <taxon>Rhizophagus</taxon>
    </lineage>
</organism>
<evidence type="ECO:0000313" key="3">
    <source>
        <dbReference type="EMBL" id="PKC71486.1"/>
    </source>
</evidence>
<comment type="caution">
    <text evidence="3">The sequence shown here is derived from an EMBL/GenBank/DDBJ whole genome shotgun (WGS) entry which is preliminary data.</text>
</comment>
<dbReference type="Proteomes" id="UP000232688">
    <property type="component" value="Unassembled WGS sequence"/>
</dbReference>
<dbReference type="PROSITE" id="PS50011">
    <property type="entry name" value="PROTEIN_KINASE_DOM"/>
    <property type="match status" value="2"/>
</dbReference>
<keyword evidence="1" id="KW-0067">ATP-binding</keyword>
<reference evidence="3 4" key="2">
    <citation type="submission" date="2017-10" db="EMBL/GenBank/DDBJ databases">
        <title>Genome analyses suggest a sexual origin of heterokaryosis in a supposedly ancient asexual fungus.</title>
        <authorList>
            <person name="Corradi N."/>
            <person name="Sedzielewska K."/>
            <person name="Noel J."/>
            <person name="Charron P."/>
            <person name="Farinelli L."/>
            <person name="Marton T."/>
            <person name="Kruger M."/>
            <person name="Pelin A."/>
            <person name="Brachmann A."/>
            <person name="Corradi N."/>
        </authorList>
    </citation>
    <scope>NUCLEOTIDE SEQUENCE [LARGE SCALE GENOMIC DNA]</scope>
    <source>
        <strain evidence="3 4">A1</strain>
    </source>
</reference>
<feature type="domain" description="Protein kinase" evidence="2">
    <location>
        <begin position="420"/>
        <end position="689"/>
    </location>
</feature>